<accession>A0A1H1BR18</accession>
<organism evidence="3 4">
    <name type="scientific">Thermostaphylospora chromogena</name>
    <dbReference type="NCBI Taxonomy" id="35622"/>
    <lineage>
        <taxon>Bacteria</taxon>
        <taxon>Bacillati</taxon>
        <taxon>Actinomycetota</taxon>
        <taxon>Actinomycetes</taxon>
        <taxon>Streptosporangiales</taxon>
        <taxon>Thermomonosporaceae</taxon>
        <taxon>Thermostaphylospora</taxon>
    </lineage>
</organism>
<dbReference type="EMBL" id="FNKK01000002">
    <property type="protein sequence ID" value="SDQ54424.1"/>
    <property type="molecule type" value="Genomic_DNA"/>
</dbReference>
<dbReference type="InterPro" id="IPR007685">
    <property type="entry name" value="RelA_SpoT"/>
</dbReference>
<dbReference type="Proteomes" id="UP000217103">
    <property type="component" value="Unassembled WGS sequence"/>
</dbReference>
<dbReference type="CDD" id="cd05399">
    <property type="entry name" value="NT_Rel-Spo_like"/>
    <property type="match status" value="1"/>
</dbReference>
<dbReference type="InterPro" id="IPR043519">
    <property type="entry name" value="NT_sf"/>
</dbReference>
<dbReference type="Gene3D" id="3.30.460.10">
    <property type="entry name" value="Beta Polymerase, domain 2"/>
    <property type="match status" value="1"/>
</dbReference>
<dbReference type="SUPFAM" id="SSF81301">
    <property type="entry name" value="Nucleotidyltransferase"/>
    <property type="match status" value="1"/>
</dbReference>
<dbReference type="STRING" id="35622.SAMN04489764_1082"/>
<gene>
    <name evidence="3" type="ORF">SAMN04489764_1082</name>
</gene>
<dbReference type="GO" id="GO:0015969">
    <property type="term" value="P:guanosine tetraphosphate metabolic process"/>
    <property type="evidence" value="ECO:0007669"/>
    <property type="project" value="InterPro"/>
</dbReference>
<protein>
    <submittedName>
        <fullName evidence="3">PpGpp synthetase catalytic domain-containing protein (RelA/SpoT-type nucleotidyltranferase)</fullName>
    </submittedName>
</protein>
<name>A0A1H1BR18_9ACTN</name>
<proteinExistence type="predicted"/>
<sequence length="333" mass="37594">MSKRALDHLGERLAAHGRVTEEDAEEFTRAIDAYQEALLQVARYLNDLGYLASTRIKTTTVLIDKLRRESSRLSQVQDLAGARVVVADRREQDEAVARIGAFFDQRGGRPCRIKDRRANPSHGYRAVHVIVFVEDVPVEIQVRTELQDVWAQILERLGDHWGRGIRYGLDPENPEATIRTRGTLLTRRDTIRLLGKLSTAIDSLETQRVTLVNIWQLFNHQTRSTAEGLLAQLDRMERIEGRLLADIPTPTPFKDVTAGIYRTLLEHDGSLSSHVSALSLEYLSDVRTSLIEIIDLIARVLKNAQERADRLEAETRSALDLFAQAAEEMGVDP</sequence>
<dbReference type="SMART" id="SM00954">
    <property type="entry name" value="RelA_SpoT"/>
    <property type="match status" value="1"/>
</dbReference>
<dbReference type="Pfam" id="PF04607">
    <property type="entry name" value="RelA_SpoT"/>
    <property type="match status" value="1"/>
</dbReference>
<keyword evidence="4" id="KW-1185">Reference proteome</keyword>
<evidence type="ECO:0000256" key="1">
    <source>
        <dbReference type="SAM" id="Coils"/>
    </source>
</evidence>
<evidence type="ECO:0000259" key="2">
    <source>
        <dbReference type="SMART" id="SM00954"/>
    </source>
</evidence>
<reference evidence="3 4" key="1">
    <citation type="submission" date="2016-10" db="EMBL/GenBank/DDBJ databases">
        <authorList>
            <person name="de Groot N.N."/>
        </authorList>
    </citation>
    <scope>NUCLEOTIDE SEQUENCE [LARGE SCALE GENOMIC DNA]</scope>
    <source>
        <strain evidence="3 4">DSM 43794</strain>
    </source>
</reference>
<evidence type="ECO:0000313" key="3">
    <source>
        <dbReference type="EMBL" id="SDQ54424.1"/>
    </source>
</evidence>
<dbReference type="AlphaFoldDB" id="A0A1H1BR18"/>
<evidence type="ECO:0000313" key="4">
    <source>
        <dbReference type="Proteomes" id="UP000217103"/>
    </source>
</evidence>
<feature type="domain" description="RelA/SpoT" evidence="2">
    <location>
        <begin position="54"/>
        <end position="165"/>
    </location>
</feature>
<feature type="coiled-coil region" evidence="1">
    <location>
        <begin position="294"/>
        <end position="321"/>
    </location>
</feature>
<keyword evidence="1" id="KW-0175">Coiled coil</keyword>